<evidence type="ECO:0000313" key="1">
    <source>
        <dbReference type="EMBL" id="CRZ35153.1"/>
    </source>
</evidence>
<name>A0A0H5SXS1_HERHM</name>
<dbReference type="AlphaFoldDB" id="A0A0H5SXS1"/>
<proteinExistence type="predicted"/>
<accession>A0A0H5SXS1</accession>
<sequence length="170" mass="19523">MHRDQDTVEIELHLLYNYNIVGKFLINNLGGHIMAVVQELIRSENDGTLSFGNYKLSQKSKMADFEHNGDLYKVKTYNKITKLERNGSFLYESVPGTAVFHLEHKENELCFQVTGEETAQITLELEAEKEYEIYKNDELLGKMKTNLGGKLIFSVELSEDKCDLIKVVKL</sequence>
<dbReference type="Proteomes" id="UP000236497">
    <property type="component" value="Unassembled WGS sequence"/>
</dbReference>
<reference evidence="1 2" key="1">
    <citation type="submission" date="2015-06" db="EMBL/GenBank/DDBJ databases">
        <authorList>
            <person name="Wibberg Daniel"/>
        </authorList>
    </citation>
    <scope>NUCLEOTIDE SEQUENCE [LARGE SCALE GENOMIC DNA]</scope>
    <source>
        <strain evidence="1 2">T3/55T</strain>
    </source>
</reference>
<gene>
    <name evidence="1" type="ORF">HHT355_1955</name>
</gene>
<organism evidence="1 2">
    <name type="scientific">Herbinix hemicellulosilytica</name>
    <dbReference type="NCBI Taxonomy" id="1564487"/>
    <lineage>
        <taxon>Bacteria</taxon>
        <taxon>Bacillati</taxon>
        <taxon>Bacillota</taxon>
        <taxon>Clostridia</taxon>
        <taxon>Lachnospirales</taxon>
        <taxon>Lachnospiraceae</taxon>
        <taxon>Herbinix</taxon>
    </lineage>
</organism>
<protein>
    <submittedName>
        <fullName evidence="1">Uncharacterized protein</fullName>
    </submittedName>
</protein>
<evidence type="ECO:0000313" key="2">
    <source>
        <dbReference type="Proteomes" id="UP000236497"/>
    </source>
</evidence>
<keyword evidence="2" id="KW-1185">Reference proteome</keyword>
<dbReference type="EMBL" id="CVTD020000023">
    <property type="protein sequence ID" value="CRZ35153.1"/>
    <property type="molecule type" value="Genomic_DNA"/>
</dbReference>